<evidence type="ECO:0000256" key="1">
    <source>
        <dbReference type="SAM" id="MobiDB-lite"/>
    </source>
</evidence>
<feature type="compositionally biased region" description="Basic and acidic residues" evidence="1">
    <location>
        <begin position="133"/>
        <end position="142"/>
    </location>
</feature>
<name>A0A2A2JU75_9BILA</name>
<proteinExistence type="predicted"/>
<gene>
    <name evidence="2" type="ORF">WR25_13034</name>
</gene>
<organism evidence="2 3">
    <name type="scientific">Diploscapter pachys</name>
    <dbReference type="NCBI Taxonomy" id="2018661"/>
    <lineage>
        <taxon>Eukaryota</taxon>
        <taxon>Metazoa</taxon>
        <taxon>Ecdysozoa</taxon>
        <taxon>Nematoda</taxon>
        <taxon>Chromadorea</taxon>
        <taxon>Rhabditida</taxon>
        <taxon>Rhabditina</taxon>
        <taxon>Rhabditomorpha</taxon>
        <taxon>Rhabditoidea</taxon>
        <taxon>Rhabditidae</taxon>
        <taxon>Diploscapter</taxon>
    </lineage>
</organism>
<feature type="region of interest" description="Disordered" evidence="1">
    <location>
        <begin position="110"/>
        <end position="142"/>
    </location>
</feature>
<evidence type="ECO:0000313" key="3">
    <source>
        <dbReference type="Proteomes" id="UP000218231"/>
    </source>
</evidence>
<dbReference type="Proteomes" id="UP000218231">
    <property type="component" value="Unassembled WGS sequence"/>
</dbReference>
<feature type="compositionally biased region" description="Low complexity" evidence="1">
    <location>
        <begin position="1"/>
        <end position="12"/>
    </location>
</feature>
<protein>
    <submittedName>
        <fullName evidence="2">Uncharacterized protein</fullName>
    </submittedName>
</protein>
<feature type="compositionally biased region" description="Polar residues" evidence="1">
    <location>
        <begin position="117"/>
        <end position="132"/>
    </location>
</feature>
<dbReference type="AlphaFoldDB" id="A0A2A2JU75"/>
<sequence length="142" mass="15562">MSQQQQQQPSSSRTIKTEPIDSIEDELDLYIDCERVAPSAQASLQSASTLEQFLDPLLPNRISSFENAATSGMGCGNGLGEEADHLQQGMMAMLGDSATIGFGTELCENKMEHDYQPGTSRDTADPRNQQVESESKFEENIK</sequence>
<evidence type="ECO:0000313" key="2">
    <source>
        <dbReference type="EMBL" id="PAV65294.1"/>
    </source>
</evidence>
<feature type="region of interest" description="Disordered" evidence="1">
    <location>
        <begin position="1"/>
        <end position="21"/>
    </location>
</feature>
<reference evidence="2 3" key="1">
    <citation type="journal article" date="2017" name="Curr. Biol.">
        <title>Genome architecture and evolution of a unichromosomal asexual nematode.</title>
        <authorList>
            <person name="Fradin H."/>
            <person name="Zegar C."/>
            <person name="Gutwein M."/>
            <person name="Lucas J."/>
            <person name="Kovtun M."/>
            <person name="Corcoran D."/>
            <person name="Baugh L.R."/>
            <person name="Kiontke K."/>
            <person name="Gunsalus K."/>
            <person name="Fitch D.H."/>
            <person name="Piano F."/>
        </authorList>
    </citation>
    <scope>NUCLEOTIDE SEQUENCE [LARGE SCALE GENOMIC DNA]</scope>
    <source>
        <strain evidence="2">PF1309</strain>
    </source>
</reference>
<comment type="caution">
    <text evidence="2">The sequence shown here is derived from an EMBL/GenBank/DDBJ whole genome shotgun (WGS) entry which is preliminary data.</text>
</comment>
<dbReference type="EMBL" id="LIAE01010213">
    <property type="protein sequence ID" value="PAV65294.1"/>
    <property type="molecule type" value="Genomic_DNA"/>
</dbReference>
<accession>A0A2A2JU75</accession>
<keyword evidence="3" id="KW-1185">Reference proteome</keyword>